<name>A0AAJ1D0D0_PANAN</name>
<reference evidence="1" key="1">
    <citation type="submission" date="2022-06" db="EMBL/GenBank/DDBJ databases">
        <title>Dynamics of rice microbiomes reveals core vertical transmitted seed endophytes.</title>
        <authorList>
            <person name="Liao K."/>
            <person name="Zhang X."/>
        </authorList>
    </citation>
    <scope>NUCLEOTIDE SEQUENCE</scope>
    <source>
        <strain evidence="1">JT1-17</strain>
    </source>
</reference>
<sequence>MRRFANGGITFYLLEPGESGPDLNKEYLYIPGYMIKPVDGGWKTSHRAINHRDWQPLSDRLFSSENEAFNFAHEHFLEEQRNSERLLPGWKSV</sequence>
<dbReference type="AlphaFoldDB" id="A0AAJ1D0D0"/>
<gene>
    <name evidence="1" type="ORF">NB703_003023</name>
</gene>
<dbReference type="Proteomes" id="UP001208888">
    <property type="component" value="Unassembled WGS sequence"/>
</dbReference>
<evidence type="ECO:0000313" key="1">
    <source>
        <dbReference type="EMBL" id="MCW0344930.1"/>
    </source>
</evidence>
<evidence type="ECO:0000313" key="2">
    <source>
        <dbReference type="Proteomes" id="UP001208888"/>
    </source>
</evidence>
<organism evidence="1 2">
    <name type="scientific">Pantoea ananas</name>
    <name type="common">Erwinia uredovora</name>
    <dbReference type="NCBI Taxonomy" id="553"/>
    <lineage>
        <taxon>Bacteria</taxon>
        <taxon>Pseudomonadati</taxon>
        <taxon>Pseudomonadota</taxon>
        <taxon>Gammaproteobacteria</taxon>
        <taxon>Enterobacterales</taxon>
        <taxon>Erwiniaceae</taxon>
        <taxon>Pantoea</taxon>
    </lineage>
</organism>
<proteinExistence type="predicted"/>
<dbReference type="EMBL" id="JANFVX010000011">
    <property type="protein sequence ID" value="MCW0344930.1"/>
    <property type="molecule type" value="Genomic_DNA"/>
</dbReference>
<protein>
    <submittedName>
        <fullName evidence="1">Uncharacterized protein</fullName>
    </submittedName>
</protein>
<comment type="caution">
    <text evidence="1">The sequence shown here is derived from an EMBL/GenBank/DDBJ whole genome shotgun (WGS) entry which is preliminary data.</text>
</comment>
<dbReference type="RefSeq" id="WP_264272036.1">
    <property type="nucleotide sequence ID" value="NZ_JANFVX010000011.1"/>
</dbReference>
<accession>A0AAJ1D0D0</accession>